<keyword evidence="2" id="KW-1185">Reference proteome</keyword>
<dbReference type="GO" id="GO:0006352">
    <property type="term" value="P:DNA-templated transcription initiation"/>
    <property type="evidence" value="ECO:0007669"/>
    <property type="project" value="InterPro"/>
</dbReference>
<evidence type="ECO:0000313" key="2">
    <source>
        <dbReference type="Proteomes" id="UP000622475"/>
    </source>
</evidence>
<dbReference type="EMBL" id="JADFFL010000005">
    <property type="protein sequence ID" value="MBE9663263.1"/>
    <property type="molecule type" value="Genomic_DNA"/>
</dbReference>
<dbReference type="GO" id="GO:0003700">
    <property type="term" value="F:DNA-binding transcription factor activity"/>
    <property type="evidence" value="ECO:0007669"/>
    <property type="project" value="InterPro"/>
</dbReference>
<dbReference type="Gene3D" id="1.10.1740.10">
    <property type="match status" value="1"/>
</dbReference>
<evidence type="ECO:0000313" key="1">
    <source>
        <dbReference type="EMBL" id="MBE9663263.1"/>
    </source>
</evidence>
<comment type="caution">
    <text evidence="1">The sequence shown here is derived from an EMBL/GenBank/DDBJ whole genome shotgun (WGS) entry which is preliminary data.</text>
</comment>
<sequence>MAAHTLSAYQRQQVFTDLYLSAFPSVARYVSRRGGSFDEAKDVFQDAMLVWYEKAVAGQIPQNDKAYLMGIAKHLWVKRYEVNKRYIPLDDAGNSADIFDLTEKHPVTNRIMHYLQSTGQKCMDLLKSFYYDKLPMKDIAENFGFSGERSATVQKFKCLEKVREAVKCKGLIYEDFVE</sequence>
<proteinExistence type="predicted"/>
<name>A0A929L0C3_9SPHI</name>
<dbReference type="Proteomes" id="UP000622475">
    <property type="component" value="Unassembled WGS sequence"/>
</dbReference>
<dbReference type="InterPro" id="IPR013325">
    <property type="entry name" value="RNA_pol_sigma_r2"/>
</dbReference>
<dbReference type="SUPFAM" id="SSF88946">
    <property type="entry name" value="Sigma2 domain of RNA polymerase sigma factors"/>
    <property type="match status" value="1"/>
</dbReference>
<accession>A0A929L0C3</accession>
<protein>
    <submittedName>
        <fullName evidence="1">Sigma-70 family RNA polymerase sigma factor</fullName>
    </submittedName>
</protein>
<dbReference type="RefSeq" id="WP_194112477.1">
    <property type="nucleotide sequence ID" value="NZ_JADFFL010000005.1"/>
</dbReference>
<gene>
    <name evidence="1" type="ORF">IRJ16_15350</name>
</gene>
<reference evidence="1" key="1">
    <citation type="submission" date="2020-10" db="EMBL/GenBank/DDBJ databases">
        <title>Mucilaginibacter mali sp. nov., isolated from rhizosphere soil of apple orchard.</title>
        <authorList>
            <person name="Lee J.-S."/>
            <person name="Kim H.S."/>
            <person name="Kim J.-S."/>
        </authorList>
    </citation>
    <scope>NUCLEOTIDE SEQUENCE</scope>
    <source>
        <strain evidence="1">KCTC 22746</strain>
    </source>
</reference>
<organism evidence="1 2">
    <name type="scientific">Mucilaginibacter myungsuensis</name>
    <dbReference type="NCBI Taxonomy" id="649104"/>
    <lineage>
        <taxon>Bacteria</taxon>
        <taxon>Pseudomonadati</taxon>
        <taxon>Bacteroidota</taxon>
        <taxon>Sphingobacteriia</taxon>
        <taxon>Sphingobacteriales</taxon>
        <taxon>Sphingobacteriaceae</taxon>
        <taxon>Mucilaginibacter</taxon>
    </lineage>
</organism>
<dbReference type="AlphaFoldDB" id="A0A929L0C3"/>